<dbReference type="GO" id="GO:0016740">
    <property type="term" value="F:transferase activity"/>
    <property type="evidence" value="ECO:0007669"/>
    <property type="project" value="UniProtKB-KW"/>
</dbReference>
<evidence type="ECO:0000259" key="1">
    <source>
        <dbReference type="Pfam" id="PF18765"/>
    </source>
</evidence>
<dbReference type="InterPro" id="IPR052930">
    <property type="entry name" value="TA_antitoxin_MntA"/>
</dbReference>
<accession>A0A0L0WAN1</accession>
<dbReference type="Proteomes" id="UP000037267">
    <property type="component" value="Unassembled WGS sequence"/>
</dbReference>
<dbReference type="RefSeq" id="WP_050355323.1">
    <property type="nucleotide sequence ID" value="NZ_LGSS01000007.1"/>
</dbReference>
<sequence length="136" mass="15866">MYLSEENKNTIVNSMVKEFNPKFIYLFGSYAKGIARGDSDIDLGIYTDNMITTYELFMAAGRLSMKLKKDVEIINLKDISTVFAAQIVIIRDVLYCEDENLRANYEIRILKDYAKLNEERQVILDVIKEDEKIYEK</sequence>
<dbReference type="Pfam" id="PF18765">
    <property type="entry name" value="Polbeta"/>
    <property type="match status" value="1"/>
</dbReference>
<feature type="domain" description="Polymerase beta nucleotidyltransferase" evidence="1">
    <location>
        <begin position="9"/>
        <end position="100"/>
    </location>
</feature>
<dbReference type="InterPro" id="IPR041633">
    <property type="entry name" value="Polbeta"/>
</dbReference>
<evidence type="ECO:0000313" key="3">
    <source>
        <dbReference type="Proteomes" id="UP000037267"/>
    </source>
</evidence>
<gene>
    <name evidence="2" type="ORF">CLPU_7c01300</name>
</gene>
<reference evidence="3" key="1">
    <citation type="submission" date="2015-07" db="EMBL/GenBank/DDBJ databases">
        <title>Draft genome sequence of the purine-degrading Gottschalkia purinilyticum DSM 1384 (formerly Clostridium purinilyticum).</title>
        <authorList>
            <person name="Poehlein A."/>
            <person name="Schiel-Bengelsdorf B."/>
            <person name="Bengelsdorf F.R."/>
            <person name="Daniel R."/>
            <person name="Duerre P."/>
        </authorList>
    </citation>
    <scope>NUCLEOTIDE SEQUENCE [LARGE SCALE GENOMIC DNA]</scope>
    <source>
        <strain evidence="3">DSM 1384</strain>
    </source>
</reference>
<proteinExistence type="predicted"/>
<dbReference type="PANTHER" id="PTHR43852:SF3">
    <property type="entry name" value="NUCLEOTIDYLTRANSFERASE"/>
    <property type="match status" value="1"/>
</dbReference>
<protein>
    <submittedName>
        <fullName evidence="2">Nucleotidyltransferase domain-containing protein</fullName>
    </submittedName>
</protein>
<dbReference type="EMBL" id="LGSS01000007">
    <property type="protein sequence ID" value="KNF08502.1"/>
    <property type="molecule type" value="Genomic_DNA"/>
</dbReference>
<dbReference type="SUPFAM" id="SSF81301">
    <property type="entry name" value="Nucleotidyltransferase"/>
    <property type="match status" value="1"/>
</dbReference>
<dbReference type="STRING" id="1503.CLPU_7c01300"/>
<keyword evidence="2" id="KW-0808">Transferase</keyword>
<organism evidence="2 3">
    <name type="scientific">Gottschalkia purinilytica</name>
    <name type="common">Clostridium purinilyticum</name>
    <dbReference type="NCBI Taxonomy" id="1503"/>
    <lineage>
        <taxon>Bacteria</taxon>
        <taxon>Bacillati</taxon>
        <taxon>Bacillota</taxon>
        <taxon>Tissierellia</taxon>
        <taxon>Tissierellales</taxon>
        <taxon>Gottschalkiaceae</taxon>
        <taxon>Gottschalkia</taxon>
    </lineage>
</organism>
<dbReference type="AlphaFoldDB" id="A0A0L0WAN1"/>
<comment type="caution">
    <text evidence="2">The sequence shown here is derived from an EMBL/GenBank/DDBJ whole genome shotgun (WGS) entry which is preliminary data.</text>
</comment>
<dbReference type="Gene3D" id="3.30.460.10">
    <property type="entry name" value="Beta Polymerase, domain 2"/>
    <property type="match status" value="1"/>
</dbReference>
<dbReference type="InterPro" id="IPR043519">
    <property type="entry name" value="NT_sf"/>
</dbReference>
<dbReference type="NCBIfam" id="NF047752">
    <property type="entry name" value="MntA_antitoxin"/>
    <property type="match status" value="1"/>
</dbReference>
<name>A0A0L0WAN1_GOTPU</name>
<dbReference type="OrthoDB" id="90159at2"/>
<keyword evidence="3" id="KW-1185">Reference proteome</keyword>
<dbReference type="PANTHER" id="PTHR43852">
    <property type="entry name" value="NUCLEOTIDYLTRANSFERASE"/>
    <property type="match status" value="1"/>
</dbReference>
<evidence type="ECO:0000313" key="2">
    <source>
        <dbReference type="EMBL" id="KNF08502.1"/>
    </source>
</evidence>
<dbReference type="CDD" id="cd05403">
    <property type="entry name" value="NT_KNTase_like"/>
    <property type="match status" value="1"/>
</dbReference>